<evidence type="ECO:0000313" key="1">
    <source>
        <dbReference type="EMBL" id="ACS33396.1"/>
    </source>
</evidence>
<organism evidence="1 2">
    <name type="scientific">Thermococcus gammatolerans (strain DSM 15229 / JCM 11827 / EJ3)</name>
    <dbReference type="NCBI Taxonomy" id="593117"/>
    <lineage>
        <taxon>Archaea</taxon>
        <taxon>Methanobacteriati</taxon>
        <taxon>Methanobacteriota</taxon>
        <taxon>Thermococci</taxon>
        <taxon>Thermococcales</taxon>
        <taxon>Thermococcaceae</taxon>
        <taxon>Thermococcus</taxon>
    </lineage>
</organism>
<name>C5A584_THEGJ</name>
<reference evidence="1 2" key="1">
    <citation type="journal article" date="2007" name="Genome Biol.">
        <title>Genome analysis and genome-wide proteomics of Thermococcus gammatolerans, the most radioresistant organism known amongst the Archaea.</title>
        <authorList>
            <person name="Zivanovic Y."/>
            <person name="Armengaud J."/>
            <person name="Lagorce A."/>
            <person name="Leplat C."/>
            <person name="Guerin P."/>
            <person name="Dutertre M."/>
            <person name="Anthouard V."/>
            <person name="Forterre P."/>
            <person name="Wincker P."/>
            <person name="Confalonieri F."/>
        </authorList>
    </citation>
    <scope>NUCLEOTIDE SEQUENCE [LARGE SCALE GENOMIC DNA]</scope>
    <source>
        <strain evidence="2">DSM 15229 / JCM 11827 / EJ3</strain>
    </source>
</reference>
<gene>
    <name evidence="1" type="ordered locus">TGAM_0894</name>
</gene>
<dbReference type="PATRIC" id="fig|593117.10.peg.887"/>
<dbReference type="AlphaFoldDB" id="C5A584"/>
<dbReference type="KEGG" id="tga:TGAM_0894"/>
<keyword evidence="2" id="KW-1185">Reference proteome</keyword>
<proteinExistence type="predicted"/>
<protein>
    <submittedName>
        <fullName evidence="1">Uncharacterized protein</fullName>
    </submittedName>
</protein>
<dbReference type="PaxDb" id="593117-TGAM_0894"/>
<accession>C5A584</accession>
<evidence type="ECO:0000313" key="2">
    <source>
        <dbReference type="Proteomes" id="UP000001488"/>
    </source>
</evidence>
<dbReference type="HOGENOM" id="CLU_1140619_0_0_2"/>
<dbReference type="eggNOG" id="arCOG07146">
    <property type="taxonomic scope" value="Archaea"/>
</dbReference>
<dbReference type="EMBL" id="CP001398">
    <property type="protein sequence ID" value="ACS33396.1"/>
    <property type="molecule type" value="Genomic_DNA"/>
</dbReference>
<dbReference type="STRING" id="593117.TGAM_0894"/>
<dbReference type="Proteomes" id="UP000001488">
    <property type="component" value="Chromosome"/>
</dbReference>
<sequence>MRSTSLARGMKEESVGTVVKYEAEHGITIKALRRYADDLVEMGVSRNQVGHVIEETAKHGTPASSLVQGLGMFLESAENLKKEITLTVNVNGELKTIRVIMQGGNERSGLIHAYLRHVRGYEMEDAGITTFWPLGQKIIVNGRAKQLPKVFRNEEELVEFLKEVVERVSKNPEYVSEKFFKNGVPKTTVELEFPLEKFGIKIDGIDQIHLSFSFEDGEFVLKTAYPTKGWAVETFIPGRGGWQ</sequence>